<dbReference type="SUPFAM" id="SSF57783">
    <property type="entry name" value="Zinc beta-ribbon"/>
    <property type="match status" value="1"/>
</dbReference>
<dbReference type="EMBL" id="HG937694">
    <property type="protein sequence ID" value="CDP38195.1"/>
    <property type="molecule type" value="Genomic_DNA"/>
</dbReference>
<evidence type="ECO:0000256" key="10">
    <source>
        <dbReference type="RuleBase" id="RU364033"/>
    </source>
</evidence>
<dbReference type="Gene3D" id="2.20.25.190">
    <property type="match status" value="1"/>
</dbReference>
<comment type="subcellular location">
    <subcellularLocation>
        <location evidence="2 10">Nucleus</location>
    </subcellularLocation>
</comment>
<organism evidence="12">
    <name type="scientific">Blastobotrys adeninivorans</name>
    <name type="common">Yeast</name>
    <name type="synonym">Arxula adeninivorans</name>
    <dbReference type="NCBI Taxonomy" id="409370"/>
    <lineage>
        <taxon>Eukaryota</taxon>
        <taxon>Fungi</taxon>
        <taxon>Dikarya</taxon>
        <taxon>Ascomycota</taxon>
        <taxon>Saccharomycotina</taxon>
        <taxon>Dipodascomycetes</taxon>
        <taxon>Dipodascales</taxon>
        <taxon>Trichomonascaceae</taxon>
        <taxon>Blastobotrys</taxon>
    </lineage>
</organism>
<evidence type="ECO:0000256" key="11">
    <source>
        <dbReference type="SAM" id="MobiDB-lite"/>
    </source>
</evidence>
<evidence type="ECO:0000256" key="5">
    <source>
        <dbReference type="ARBA" id="ARBA00022771"/>
    </source>
</evidence>
<evidence type="ECO:0000256" key="2">
    <source>
        <dbReference type="ARBA" id="ARBA00004123"/>
    </source>
</evidence>
<keyword evidence="7 10" id="KW-0805">Transcription regulation</keyword>
<name>A0A060TAV8_BLAAD</name>
<keyword evidence="9 10" id="KW-0539">Nucleus</keyword>
<dbReference type="InterPro" id="IPR007808">
    <property type="entry name" value="Elf1"/>
</dbReference>
<proteinExistence type="inferred from homology"/>
<evidence type="ECO:0000256" key="1">
    <source>
        <dbReference type="ARBA" id="ARBA00003357"/>
    </source>
</evidence>
<feature type="region of interest" description="Disordered" evidence="11">
    <location>
        <begin position="83"/>
        <end position="118"/>
    </location>
</feature>
<keyword evidence="4 10" id="KW-0479">Metal-binding</keyword>
<comment type="similarity">
    <text evidence="3 10">Belongs to the ELOF1 family.</text>
</comment>
<evidence type="ECO:0000313" key="12">
    <source>
        <dbReference type="EMBL" id="CDP38195.1"/>
    </source>
</evidence>
<sequence>MGKRKKSSRGPAKKVKQTLDTTFSCLFCNHERSVVCVMDKKAGVGNLSCKVCGQTFQAPINALSDPVDVYSEWVDACEAVASAPAADKESGVNETSEKDFVVDDQDGELSDLDESEFQ</sequence>
<evidence type="ECO:0000256" key="9">
    <source>
        <dbReference type="ARBA" id="ARBA00023242"/>
    </source>
</evidence>
<comment type="function">
    <text evidence="1 10">Transcription elongation factor implicated in the maintenance of proper chromatin structure in actively transcribed regions.</text>
</comment>
<evidence type="ECO:0000256" key="8">
    <source>
        <dbReference type="ARBA" id="ARBA00023163"/>
    </source>
</evidence>
<protein>
    <recommendedName>
        <fullName evidence="10">Transcription elongation factor 1 homolog</fullName>
    </recommendedName>
</protein>
<reference evidence="12" key="2">
    <citation type="submission" date="2014-06" db="EMBL/GenBank/DDBJ databases">
        <title>The complete genome of Blastobotrys (Arxula) adeninivorans LS3 - a yeast of biotechnological interest.</title>
        <authorList>
            <person name="Kunze G."/>
            <person name="Gaillardin C."/>
            <person name="Czernicka M."/>
            <person name="Durrens P."/>
            <person name="Martin T."/>
            <person name="Boer E."/>
            <person name="Gabaldon T."/>
            <person name="Cruz J."/>
            <person name="Talla E."/>
            <person name="Marck C."/>
            <person name="Goffeau A."/>
            <person name="Barbe V."/>
            <person name="Baret P."/>
            <person name="Baronian K."/>
            <person name="Beier S."/>
            <person name="Bleykasten C."/>
            <person name="Bode R."/>
            <person name="Casaregola S."/>
            <person name="Despons L."/>
            <person name="Fairhead C."/>
            <person name="Giersberg M."/>
            <person name="Gierski P."/>
            <person name="Hahnel U."/>
            <person name="Hartmann A."/>
            <person name="Jankowska D."/>
            <person name="Jubin C."/>
            <person name="Jung P."/>
            <person name="Lafontaine I."/>
            <person name="Leh-Louis V."/>
            <person name="Lemaire M."/>
            <person name="Marcet-Houben M."/>
            <person name="Mascher M."/>
            <person name="Morel G."/>
            <person name="Richard G.-F."/>
            <person name="Riechen J."/>
            <person name="Sacerdot C."/>
            <person name="Sarkar A."/>
            <person name="Savel G."/>
            <person name="Schacherer J."/>
            <person name="Sherman D."/>
            <person name="Straub M.-L."/>
            <person name="Stein N."/>
            <person name="Thierry A."/>
            <person name="Trautwein-Schult A."/>
            <person name="Westhof E."/>
            <person name="Worch S."/>
            <person name="Dujon B."/>
            <person name="Souciet J.-L."/>
            <person name="Wincker P."/>
            <person name="Scholz U."/>
            <person name="Neuveglise N."/>
        </authorList>
    </citation>
    <scope>NUCLEOTIDE SEQUENCE</scope>
    <source>
        <strain evidence="12">LS3</strain>
    </source>
</reference>
<reference evidence="12" key="1">
    <citation type="submission" date="2014-02" db="EMBL/GenBank/DDBJ databases">
        <authorList>
            <person name="Genoscope - CEA"/>
        </authorList>
    </citation>
    <scope>NUCLEOTIDE SEQUENCE</scope>
    <source>
        <strain evidence="12">LS3</strain>
    </source>
</reference>
<evidence type="ECO:0000256" key="3">
    <source>
        <dbReference type="ARBA" id="ARBA00009730"/>
    </source>
</evidence>
<keyword evidence="6 10" id="KW-0862">Zinc</keyword>
<keyword evidence="8 10" id="KW-0804">Transcription</keyword>
<dbReference type="GO" id="GO:0000993">
    <property type="term" value="F:RNA polymerase II complex binding"/>
    <property type="evidence" value="ECO:0007669"/>
    <property type="project" value="TreeGrafter"/>
</dbReference>
<evidence type="ECO:0000256" key="7">
    <source>
        <dbReference type="ARBA" id="ARBA00023015"/>
    </source>
</evidence>
<dbReference type="GO" id="GO:0008270">
    <property type="term" value="F:zinc ion binding"/>
    <property type="evidence" value="ECO:0007669"/>
    <property type="project" value="UniProtKB-KW"/>
</dbReference>
<accession>A0A060TAV8</accession>
<feature type="compositionally biased region" description="Basic and acidic residues" evidence="11">
    <location>
        <begin position="86"/>
        <end position="101"/>
    </location>
</feature>
<gene>
    <name evidence="12" type="ORF">GNLVRS02_ARAD1D29216g</name>
</gene>
<evidence type="ECO:0000256" key="6">
    <source>
        <dbReference type="ARBA" id="ARBA00022833"/>
    </source>
</evidence>
<feature type="compositionally biased region" description="Acidic residues" evidence="11">
    <location>
        <begin position="102"/>
        <end position="118"/>
    </location>
</feature>
<dbReference type="Pfam" id="PF05129">
    <property type="entry name" value="Zn_ribbon_Elf1"/>
    <property type="match status" value="1"/>
</dbReference>
<dbReference type="GO" id="GO:0006368">
    <property type="term" value="P:transcription elongation by RNA polymerase II"/>
    <property type="evidence" value="ECO:0007669"/>
    <property type="project" value="TreeGrafter"/>
</dbReference>
<evidence type="ECO:0000256" key="4">
    <source>
        <dbReference type="ARBA" id="ARBA00022723"/>
    </source>
</evidence>
<dbReference type="InterPro" id="IPR038567">
    <property type="entry name" value="T_Elf1_sf"/>
</dbReference>
<dbReference type="AlphaFoldDB" id="A0A060TAV8"/>
<dbReference type="PhylomeDB" id="A0A060TAV8"/>
<keyword evidence="5 10" id="KW-0863">Zinc-finger</keyword>
<dbReference type="GO" id="GO:0008023">
    <property type="term" value="C:transcription elongation factor complex"/>
    <property type="evidence" value="ECO:0007669"/>
    <property type="project" value="TreeGrafter"/>
</dbReference>
<dbReference type="PANTHER" id="PTHR20934">
    <property type="entry name" value="TRANSCRIPTION ELONGATION FACTOR 1 HOMOLOG"/>
    <property type="match status" value="1"/>
</dbReference>
<dbReference type="FunFam" id="2.20.25.190:FF:000001">
    <property type="entry name" value="Transcription elongation factor 1 homolog"/>
    <property type="match status" value="1"/>
</dbReference>
<dbReference type="PANTHER" id="PTHR20934:SF0">
    <property type="entry name" value="TRANSCRIPTION ELONGATION FACTOR 1 HOMOLOG"/>
    <property type="match status" value="1"/>
</dbReference>